<accession>A0AA95SBW8</accession>
<dbReference type="EMBL" id="CP126114">
    <property type="protein sequence ID" value="WHY85483.1"/>
    <property type="molecule type" value="Genomic_DNA"/>
</dbReference>
<dbReference type="RefSeq" id="WP_066091998.1">
    <property type="nucleotide sequence ID" value="NZ_CP126114.1"/>
</dbReference>
<reference evidence="1" key="1">
    <citation type="submission" date="2023-05" db="EMBL/GenBank/DDBJ databases">
        <title>Comparative genomics of Bacillaceae isolates and their secondary metabolite potential.</title>
        <authorList>
            <person name="Song L."/>
            <person name="Nielsen L.J."/>
            <person name="Mohite O."/>
            <person name="Xu X."/>
            <person name="Weber T."/>
            <person name="Kovacs A.T."/>
        </authorList>
    </citation>
    <scope>NUCLEOTIDE SEQUENCE</scope>
    <source>
        <strain evidence="1">XLM17</strain>
    </source>
</reference>
<dbReference type="Proteomes" id="UP001178288">
    <property type="component" value="Chromosome"/>
</dbReference>
<gene>
    <name evidence="1" type="ORF">QNH39_23175</name>
</gene>
<dbReference type="KEGG" id="nnv:QNH39_23175"/>
<evidence type="ECO:0000313" key="2">
    <source>
        <dbReference type="Proteomes" id="UP001178288"/>
    </source>
</evidence>
<sequence length="63" mass="6901">MDAKVKNKIDSIIAELNVLARELDDISQGINREFKGIGAVNCASSLQSAAGKYRAVIHELRKM</sequence>
<keyword evidence="2" id="KW-1185">Reference proteome</keyword>
<proteinExistence type="predicted"/>
<name>A0AA95SBW8_9BACI</name>
<dbReference type="AlphaFoldDB" id="A0AA95SBW8"/>
<protein>
    <submittedName>
        <fullName evidence="1">Uncharacterized protein</fullName>
    </submittedName>
</protein>
<organism evidence="1 2">
    <name type="scientific">Neobacillus novalis</name>
    <dbReference type="NCBI Taxonomy" id="220687"/>
    <lineage>
        <taxon>Bacteria</taxon>
        <taxon>Bacillati</taxon>
        <taxon>Bacillota</taxon>
        <taxon>Bacilli</taxon>
        <taxon>Bacillales</taxon>
        <taxon>Bacillaceae</taxon>
        <taxon>Neobacillus</taxon>
    </lineage>
</organism>
<evidence type="ECO:0000313" key="1">
    <source>
        <dbReference type="EMBL" id="WHY85483.1"/>
    </source>
</evidence>